<gene>
    <name evidence="2" type="ORF">HJG40_06750</name>
</gene>
<dbReference type="PANTHER" id="PTHR34980:SF2">
    <property type="entry name" value="INNER MEMBRANE PROTEIN YHAH-RELATED"/>
    <property type="match status" value="1"/>
</dbReference>
<protein>
    <submittedName>
        <fullName evidence="2">DUF805 domain-containing protein</fullName>
    </submittedName>
</protein>
<reference evidence="2 3" key="1">
    <citation type="journal article" date="2021" name="ISME J.">
        <title>Genomic evolution of the class Acidithiobacillia: deep-branching Proteobacteria living in extreme acidic conditions.</title>
        <authorList>
            <person name="Moya-Beltran A."/>
            <person name="Beard S."/>
            <person name="Rojas-Villalobos C."/>
            <person name="Issotta F."/>
            <person name="Gallardo Y."/>
            <person name="Ulloa R."/>
            <person name="Giaveno A."/>
            <person name="Degli Esposti M."/>
            <person name="Johnson D.B."/>
            <person name="Quatrini R."/>
        </authorList>
    </citation>
    <scope>NUCLEOTIDE SEQUENCE [LARGE SCALE GENOMIC DNA]</scope>
    <source>
        <strain evidence="2 3">ATCC 19703</strain>
    </source>
</reference>
<dbReference type="EMBL" id="JABELD010000049">
    <property type="protein sequence ID" value="MBU2738493.1"/>
    <property type="molecule type" value="Genomic_DNA"/>
</dbReference>
<feature type="transmembrane region" description="Helical" evidence="1">
    <location>
        <begin position="25"/>
        <end position="48"/>
    </location>
</feature>
<dbReference type="PANTHER" id="PTHR34980">
    <property type="entry name" value="INNER MEMBRANE PROTEIN-RELATED-RELATED"/>
    <property type="match status" value="1"/>
</dbReference>
<feature type="transmembrane region" description="Helical" evidence="1">
    <location>
        <begin position="54"/>
        <end position="73"/>
    </location>
</feature>
<sequence>MVNAYLNVVKNNYFQFHGRMARAEFWWFALMNFLIALALSFIVLILSANKNIDLALAIIGIYYLALLLPSLGTQIRRLHDIGMSGWWILINLVPYVGAIALLIMLILPGKPSGEVYGPYHDSMSY</sequence>
<keyword evidence="1" id="KW-1133">Transmembrane helix</keyword>
<name>A0ABS5ZPD5_9PROT</name>
<organism evidence="2 3">
    <name type="scientific">Acidithiobacillus concretivorus</name>
    <dbReference type="NCBI Taxonomy" id="3063952"/>
    <lineage>
        <taxon>Bacteria</taxon>
        <taxon>Pseudomonadati</taxon>
        <taxon>Pseudomonadota</taxon>
        <taxon>Acidithiobacillia</taxon>
        <taxon>Acidithiobacillales</taxon>
        <taxon>Acidithiobacillaceae</taxon>
        <taxon>Acidithiobacillus</taxon>
    </lineage>
</organism>
<feature type="transmembrane region" description="Helical" evidence="1">
    <location>
        <begin position="85"/>
        <end position="107"/>
    </location>
</feature>
<keyword evidence="1" id="KW-0472">Membrane</keyword>
<proteinExistence type="predicted"/>
<keyword evidence="1" id="KW-0812">Transmembrane</keyword>
<evidence type="ECO:0000313" key="3">
    <source>
        <dbReference type="Proteomes" id="UP001197028"/>
    </source>
</evidence>
<dbReference type="Proteomes" id="UP001197028">
    <property type="component" value="Unassembled WGS sequence"/>
</dbReference>
<evidence type="ECO:0000313" key="2">
    <source>
        <dbReference type="EMBL" id="MBU2738493.1"/>
    </source>
</evidence>
<keyword evidence="3" id="KW-1185">Reference proteome</keyword>
<dbReference type="Pfam" id="PF05656">
    <property type="entry name" value="DUF805"/>
    <property type="match status" value="1"/>
</dbReference>
<accession>A0ABS5ZPD5</accession>
<comment type="caution">
    <text evidence="2">The sequence shown here is derived from an EMBL/GenBank/DDBJ whole genome shotgun (WGS) entry which is preliminary data.</text>
</comment>
<dbReference type="InterPro" id="IPR008523">
    <property type="entry name" value="DUF805"/>
</dbReference>
<evidence type="ECO:0000256" key="1">
    <source>
        <dbReference type="SAM" id="Phobius"/>
    </source>
</evidence>